<feature type="region of interest" description="Disordered" evidence="1">
    <location>
        <begin position="1"/>
        <end position="85"/>
    </location>
</feature>
<evidence type="ECO:0000256" key="1">
    <source>
        <dbReference type="SAM" id="MobiDB-lite"/>
    </source>
</evidence>
<feature type="compositionally biased region" description="Polar residues" evidence="1">
    <location>
        <begin position="1"/>
        <end position="10"/>
    </location>
</feature>
<sequence length="85" mass="9742">METMDPTTPSEDPADMMGDGERHPDRPTEPPDIPESTRVENGKARVKRVEATRDDGNETRQPHKPQEPPDKAEAPDEQHHDWQRH</sequence>
<protein>
    <submittedName>
        <fullName evidence="2">Uncharacterized protein</fullName>
    </submittedName>
</protein>
<keyword evidence="3" id="KW-1185">Reference proteome</keyword>
<organism evidence="2 3">
    <name type="scientific">Boletus reticuloceps</name>
    <dbReference type="NCBI Taxonomy" id="495285"/>
    <lineage>
        <taxon>Eukaryota</taxon>
        <taxon>Fungi</taxon>
        <taxon>Dikarya</taxon>
        <taxon>Basidiomycota</taxon>
        <taxon>Agaricomycotina</taxon>
        <taxon>Agaricomycetes</taxon>
        <taxon>Agaricomycetidae</taxon>
        <taxon>Boletales</taxon>
        <taxon>Boletineae</taxon>
        <taxon>Boletaceae</taxon>
        <taxon>Boletoideae</taxon>
        <taxon>Boletus</taxon>
    </lineage>
</organism>
<evidence type="ECO:0000313" key="3">
    <source>
        <dbReference type="Proteomes" id="UP000683000"/>
    </source>
</evidence>
<proteinExistence type="predicted"/>
<dbReference type="Proteomes" id="UP000683000">
    <property type="component" value="Unassembled WGS sequence"/>
</dbReference>
<evidence type="ECO:0000313" key="2">
    <source>
        <dbReference type="EMBL" id="KAG6379845.1"/>
    </source>
</evidence>
<feature type="compositionally biased region" description="Basic and acidic residues" evidence="1">
    <location>
        <begin position="19"/>
        <end position="85"/>
    </location>
</feature>
<dbReference type="EMBL" id="JAGFBS010000004">
    <property type="protein sequence ID" value="KAG6379845.1"/>
    <property type="molecule type" value="Genomic_DNA"/>
</dbReference>
<accession>A0A8I2YX68</accession>
<comment type="caution">
    <text evidence="2">The sequence shown here is derived from an EMBL/GenBank/DDBJ whole genome shotgun (WGS) entry which is preliminary data.</text>
</comment>
<gene>
    <name evidence="2" type="ORF">JVT61DRAFT_10402</name>
</gene>
<reference evidence="2" key="1">
    <citation type="submission" date="2021-03" db="EMBL/GenBank/DDBJ databases">
        <title>Evolutionary innovations through gain and loss of genes in the ectomycorrhizal Boletales.</title>
        <authorList>
            <person name="Wu G."/>
            <person name="Miyauchi S."/>
            <person name="Morin E."/>
            <person name="Yang Z.-L."/>
            <person name="Xu J."/>
            <person name="Martin F.M."/>
        </authorList>
    </citation>
    <scope>NUCLEOTIDE SEQUENCE</scope>
    <source>
        <strain evidence="2">BR01</strain>
    </source>
</reference>
<name>A0A8I2YX68_9AGAM</name>
<dbReference type="AlphaFoldDB" id="A0A8I2YX68"/>